<feature type="domain" description="Wall-associated receptor kinase galacturonan-binding" evidence="3">
    <location>
        <begin position="8"/>
        <end position="73"/>
    </location>
</feature>
<dbReference type="PANTHER" id="PTHR33491">
    <property type="entry name" value="OSJNBA0016N04.9 PROTEIN"/>
    <property type="match status" value="1"/>
</dbReference>
<dbReference type="GeneID" id="104591011"/>
<dbReference type="GO" id="GO:0030247">
    <property type="term" value="F:polysaccharide binding"/>
    <property type="evidence" value="ECO:0007669"/>
    <property type="project" value="InterPro"/>
</dbReference>
<proteinExistence type="predicted"/>
<evidence type="ECO:0000313" key="4">
    <source>
        <dbReference type="Proteomes" id="UP000189703"/>
    </source>
</evidence>
<dbReference type="RefSeq" id="XP_010248080.1">
    <property type="nucleotide sequence ID" value="XM_010249778.1"/>
</dbReference>
<dbReference type="GO" id="GO:0016020">
    <property type="term" value="C:membrane"/>
    <property type="evidence" value="ECO:0007669"/>
    <property type="project" value="UniProtKB-SubCell"/>
</dbReference>
<comment type="subcellular location">
    <subcellularLocation>
        <location evidence="1">Membrane</location>
        <topology evidence="1">Single-pass membrane protein</topology>
    </subcellularLocation>
</comment>
<reference evidence="5" key="1">
    <citation type="submission" date="2025-08" db="UniProtKB">
        <authorList>
            <consortium name="RefSeq"/>
        </authorList>
    </citation>
    <scope>IDENTIFICATION</scope>
</reference>
<dbReference type="InterPro" id="IPR025287">
    <property type="entry name" value="WAK_GUB"/>
</dbReference>
<dbReference type="Pfam" id="PF13947">
    <property type="entry name" value="GUB_WAK_bind"/>
    <property type="match status" value="1"/>
</dbReference>
<evidence type="ECO:0000256" key="2">
    <source>
        <dbReference type="ARBA" id="ARBA00022729"/>
    </source>
</evidence>
<dbReference type="AlphaFoldDB" id="A0A1U7ZII1"/>
<protein>
    <submittedName>
        <fullName evidence="5">Wall-associated receptor kinase 2-like</fullName>
    </submittedName>
</protein>
<sequence length="358" mass="39840">MPDTRPGCQRKCGNVSIPYPFGLVGDDPTCFKNDDFKLFCNTAILPPKLTFYGDYDGDEHTILHISLAAHQLTTSILGSVICYTGERVSVSYSFPNTYRLSNTRNRFMAVGCDTYGKLYDYKDSVFYVDCRSSCLNDTEVTASSSCGGFGCCQTTIPNDLNDFLVSIGSRNGFEYTRNISRCGLGVLLSDEQDSLFDSQVSQLWEMRNDVEHLLTVGISTSIILDWAILRNQSCEEAQRSATTYACGSNTYCTNSTNGPGYLCNCLQGYQGNPYLPDGCQAYLGDGFLLPSIEAPLAGYYYFSVRQRIKVLVRTSTSVKHWKERFFFVRCPRGSPLPAVLQEPRTKALQLALALLTEE</sequence>
<evidence type="ECO:0000259" key="3">
    <source>
        <dbReference type="Pfam" id="PF13947"/>
    </source>
</evidence>
<organism evidence="4 5">
    <name type="scientific">Nelumbo nucifera</name>
    <name type="common">Sacred lotus</name>
    <dbReference type="NCBI Taxonomy" id="4432"/>
    <lineage>
        <taxon>Eukaryota</taxon>
        <taxon>Viridiplantae</taxon>
        <taxon>Streptophyta</taxon>
        <taxon>Embryophyta</taxon>
        <taxon>Tracheophyta</taxon>
        <taxon>Spermatophyta</taxon>
        <taxon>Magnoliopsida</taxon>
        <taxon>Proteales</taxon>
        <taxon>Nelumbonaceae</taxon>
        <taxon>Nelumbo</taxon>
    </lineage>
</organism>
<gene>
    <name evidence="5" type="primary">LOC104591011</name>
</gene>
<name>A0A1U7ZII1_NELNU</name>
<dbReference type="Proteomes" id="UP000189703">
    <property type="component" value="Unplaced"/>
</dbReference>
<evidence type="ECO:0000313" key="5">
    <source>
        <dbReference type="RefSeq" id="XP_010248080.1"/>
    </source>
</evidence>
<accession>A0A1U7ZII1</accession>
<evidence type="ECO:0000256" key="1">
    <source>
        <dbReference type="ARBA" id="ARBA00004167"/>
    </source>
</evidence>
<keyword evidence="2" id="KW-0732">Signal</keyword>
<keyword evidence="4" id="KW-1185">Reference proteome</keyword>
<dbReference type="OrthoDB" id="4062651at2759"/>
<dbReference type="InParanoid" id="A0A1U7ZII1"/>
<dbReference type="FunFam" id="2.10.25.10:FF:000628">
    <property type="entry name" value="Wall-associated receptor kinase 2"/>
    <property type="match status" value="1"/>
</dbReference>
<dbReference type="KEGG" id="nnu:104591011"/>